<name>A0A495A290_9BACI</name>
<protein>
    <submittedName>
        <fullName evidence="1">Uncharacterized protein</fullName>
    </submittedName>
</protein>
<comment type="caution">
    <text evidence="1">The sequence shown here is derived from an EMBL/GenBank/DDBJ whole genome shotgun (WGS) entry which is preliminary data.</text>
</comment>
<keyword evidence="2" id="KW-1185">Reference proteome</keyword>
<gene>
    <name evidence="1" type="ORF">D8M06_11660</name>
</gene>
<dbReference type="EMBL" id="RBZP01000008">
    <property type="protein sequence ID" value="RKQ33039.1"/>
    <property type="molecule type" value="Genomic_DNA"/>
</dbReference>
<proteinExistence type="predicted"/>
<evidence type="ECO:0000313" key="2">
    <source>
        <dbReference type="Proteomes" id="UP000269301"/>
    </source>
</evidence>
<evidence type="ECO:0000313" key="1">
    <source>
        <dbReference type="EMBL" id="RKQ33039.1"/>
    </source>
</evidence>
<organism evidence="1 2">
    <name type="scientific">Oceanobacillus halophilus</name>
    <dbReference type="NCBI Taxonomy" id="930130"/>
    <lineage>
        <taxon>Bacteria</taxon>
        <taxon>Bacillati</taxon>
        <taxon>Bacillota</taxon>
        <taxon>Bacilli</taxon>
        <taxon>Bacillales</taxon>
        <taxon>Bacillaceae</taxon>
        <taxon>Oceanobacillus</taxon>
    </lineage>
</organism>
<dbReference type="Proteomes" id="UP000269301">
    <property type="component" value="Unassembled WGS sequence"/>
</dbReference>
<reference evidence="1 2" key="1">
    <citation type="journal article" date="2016" name="Int. J. Syst. Evol. Microbiol.">
        <title>Oceanobacillus halophilus sp. nov., a novel moderately halophilic bacterium from a hypersaline lake.</title>
        <authorList>
            <person name="Amoozegar M.A."/>
            <person name="Bagheri M."/>
            <person name="Makhdoumi A."/>
            <person name="Nikou M.M."/>
            <person name="Fazeli S.A.S."/>
            <person name="Schumann P."/>
            <person name="Sproer C."/>
            <person name="Sanchez-Porro C."/>
            <person name="Ventosa A."/>
        </authorList>
    </citation>
    <scope>NUCLEOTIDE SEQUENCE [LARGE SCALE GENOMIC DNA]</scope>
    <source>
        <strain evidence="1 2">DSM 23996</strain>
    </source>
</reference>
<dbReference type="RefSeq" id="WP_121204575.1">
    <property type="nucleotide sequence ID" value="NZ_RBZP01000008.1"/>
</dbReference>
<dbReference type="AlphaFoldDB" id="A0A495A290"/>
<sequence>MIQSLMKRFILVFVYYVNRKQEEAIFHFNMERIWTVGKERRLIFHEEERERTAIDETRTGRTTSIVKHECMLTSITVRGSPSAISYQLCIYKFNLSGCIY</sequence>
<accession>A0A495A290</accession>